<name>A0A182FX42_ANOAL</name>
<organism evidence="1 2">
    <name type="scientific">Anopheles albimanus</name>
    <name type="common">New world malaria mosquito</name>
    <dbReference type="NCBI Taxonomy" id="7167"/>
    <lineage>
        <taxon>Eukaryota</taxon>
        <taxon>Metazoa</taxon>
        <taxon>Ecdysozoa</taxon>
        <taxon>Arthropoda</taxon>
        <taxon>Hexapoda</taxon>
        <taxon>Insecta</taxon>
        <taxon>Pterygota</taxon>
        <taxon>Neoptera</taxon>
        <taxon>Endopterygota</taxon>
        <taxon>Diptera</taxon>
        <taxon>Nematocera</taxon>
        <taxon>Culicoidea</taxon>
        <taxon>Culicidae</taxon>
        <taxon>Anophelinae</taxon>
        <taxon>Anopheles</taxon>
    </lineage>
</organism>
<sequence>MFVMFCMATKKNMDTKLKDMKVSYSSQL</sequence>
<evidence type="ECO:0000313" key="1">
    <source>
        <dbReference type="EnsemblMetazoa" id="AALB014221-PA"/>
    </source>
</evidence>
<reference evidence="1" key="2">
    <citation type="submission" date="2022-08" db="UniProtKB">
        <authorList>
            <consortium name="EnsemblMetazoa"/>
        </authorList>
    </citation>
    <scope>IDENTIFICATION</scope>
    <source>
        <strain evidence="1">STECLA/ALBI9_A</strain>
    </source>
</reference>
<protein>
    <submittedName>
        <fullName evidence="1">Uncharacterized protein</fullName>
    </submittedName>
</protein>
<dbReference type="VEuPathDB" id="VectorBase:AALB014221"/>
<proteinExistence type="predicted"/>
<evidence type="ECO:0000313" key="2">
    <source>
        <dbReference type="Proteomes" id="UP000069272"/>
    </source>
</evidence>
<reference evidence="1 2" key="1">
    <citation type="journal article" date="2017" name="G3 (Bethesda)">
        <title>The Physical Genome Mapping of Anopheles albimanus Corrected Scaffold Misassemblies and Identified Interarm Rearrangements in Genus Anopheles.</title>
        <authorList>
            <person name="Artemov G.N."/>
            <person name="Peery A.N."/>
            <person name="Jiang X."/>
            <person name="Tu Z."/>
            <person name="Stegniy V.N."/>
            <person name="Sharakhova M.V."/>
            <person name="Sharakhov I.V."/>
        </authorList>
    </citation>
    <scope>NUCLEOTIDE SEQUENCE [LARGE SCALE GENOMIC DNA]</scope>
    <source>
        <strain evidence="1 2">ALBI9_A</strain>
    </source>
</reference>
<dbReference type="EnsemblMetazoa" id="AALB014221-RA">
    <property type="protein sequence ID" value="AALB014221-PA"/>
    <property type="gene ID" value="AALB014221"/>
</dbReference>
<dbReference type="AlphaFoldDB" id="A0A182FX42"/>
<keyword evidence="2" id="KW-1185">Reference proteome</keyword>
<dbReference type="Proteomes" id="UP000069272">
    <property type="component" value="Chromosome 2R"/>
</dbReference>
<accession>A0A182FX42</accession>